<evidence type="ECO:0000313" key="1">
    <source>
        <dbReference type="EMBL" id="MFC3877600.1"/>
    </source>
</evidence>
<dbReference type="EMBL" id="JBHSAT010000005">
    <property type="protein sequence ID" value="MFC3877600.1"/>
    <property type="molecule type" value="Genomic_DNA"/>
</dbReference>
<name>A0ABV8AIY8_9FLAO</name>
<reference evidence="2" key="1">
    <citation type="journal article" date="2019" name="Int. J. Syst. Evol. Microbiol.">
        <title>The Global Catalogue of Microorganisms (GCM) 10K type strain sequencing project: providing services to taxonomists for standard genome sequencing and annotation.</title>
        <authorList>
            <consortium name="The Broad Institute Genomics Platform"/>
            <consortium name="The Broad Institute Genome Sequencing Center for Infectious Disease"/>
            <person name="Wu L."/>
            <person name="Ma J."/>
        </authorList>
    </citation>
    <scope>NUCLEOTIDE SEQUENCE [LARGE SCALE GENOMIC DNA]</scope>
    <source>
        <strain evidence="2">CECT 8979</strain>
    </source>
</reference>
<keyword evidence="2" id="KW-1185">Reference proteome</keyword>
<proteinExistence type="predicted"/>
<gene>
    <name evidence="1" type="ORF">ACFOSX_10180</name>
</gene>
<evidence type="ECO:0000313" key="2">
    <source>
        <dbReference type="Proteomes" id="UP001595812"/>
    </source>
</evidence>
<evidence type="ECO:0008006" key="3">
    <source>
        <dbReference type="Google" id="ProtNLM"/>
    </source>
</evidence>
<dbReference type="Proteomes" id="UP001595812">
    <property type="component" value="Unassembled WGS sequence"/>
</dbReference>
<protein>
    <recommendedName>
        <fullName evidence="3">Transglutaminase superfamily protein</fullName>
    </recommendedName>
</protein>
<dbReference type="RefSeq" id="WP_386100325.1">
    <property type="nucleotide sequence ID" value="NZ_JBHSAT010000005.1"/>
</dbReference>
<sequence length="189" mass="21893">MDSYLNKNIYPSGELSLKCIALGLHRYGDVINFVHQLPYGRNSDRKDFKSIINENKGTCSTKHAFLKAVAEEQGFESIKLVLGIYKMTAENTKGISNILLNTDLDFIPEAHTYLKYDGKRFDLTFPHQRSLAFDTDLLEEYFIQPEAIGSFKLNTHQNFIKQWILDYEIDYSFEEIWTLREACISELST</sequence>
<organism evidence="1 2">
    <name type="scientific">Winogradskyella maritima</name>
    <dbReference type="NCBI Taxonomy" id="1517766"/>
    <lineage>
        <taxon>Bacteria</taxon>
        <taxon>Pseudomonadati</taxon>
        <taxon>Bacteroidota</taxon>
        <taxon>Flavobacteriia</taxon>
        <taxon>Flavobacteriales</taxon>
        <taxon>Flavobacteriaceae</taxon>
        <taxon>Winogradskyella</taxon>
    </lineage>
</organism>
<comment type="caution">
    <text evidence="1">The sequence shown here is derived from an EMBL/GenBank/DDBJ whole genome shotgun (WGS) entry which is preliminary data.</text>
</comment>
<accession>A0ABV8AIY8</accession>